<accession>A0AB39KPS2</accession>
<name>A0AB39KPS2_9CAUL</name>
<evidence type="ECO:0000313" key="1">
    <source>
        <dbReference type="EMBL" id="XDO95419.1"/>
    </source>
</evidence>
<proteinExistence type="predicted"/>
<organism evidence="1">
    <name type="scientific">Caulobacter sp. 73W</name>
    <dbReference type="NCBI Taxonomy" id="3161137"/>
    <lineage>
        <taxon>Bacteria</taxon>
        <taxon>Pseudomonadati</taxon>
        <taxon>Pseudomonadota</taxon>
        <taxon>Alphaproteobacteria</taxon>
        <taxon>Caulobacterales</taxon>
        <taxon>Caulobacteraceae</taxon>
        <taxon>Caulobacter</taxon>
    </lineage>
</organism>
<protein>
    <submittedName>
        <fullName evidence="1">Uncharacterized protein</fullName>
    </submittedName>
</protein>
<sequence>MGRAFDASVFEAAFKDELYCLAASAYDGNPIAAVARLRALGEIVAHLDMDGLMTLAAEVTDGRWVPPPQAASSA</sequence>
<dbReference type="AlphaFoldDB" id="A0AB39KPS2"/>
<gene>
    <name evidence="1" type="ORF">ABOZ73_11395</name>
</gene>
<reference evidence="1" key="1">
    <citation type="submission" date="2024-06" db="EMBL/GenBank/DDBJ databases">
        <title>Caulobacter inopinatus, sp. nov.</title>
        <authorList>
            <person name="Donachie S.P."/>
        </authorList>
    </citation>
    <scope>NUCLEOTIDE SEQUENCE</scope>
    <source>
        <strain evidence="1">73W</strain>
    </source>
</reference>
<dbReference type="RefSeq" id="WP_369058268.1">
    <property type="nucleotide sequence ID" value="NZ_CP158375.1"/>
</dbReference>
<dbReference type="EMBL" id="CP158375">
    <property type="protein sequence ID" value="XDO95419.1"/>
    <property type="molecule type" value="Genomic_DNA"/>
</dbReference>